<dbReference type="Gene3D" id="1.10.600.10">
    <property type="entry name" value="Farnesyl Diphosphate Synthase"/>
    <property type="match status" value="1"/>
</dbReference>
<dbReference type="Pfam" id="PF03936">
    <property type="entry name" value="Terpene_synth_C"/>
    <property type="match status" value="1"/>
</dbReference>
<dbReference type="GO" id="GO:0000287">
    <property type="term" value="F:magnesium ion binding"/>
    <property type="evidence" value="ECO:0007669"/>
    <property type="project" value="InterPro"/>
</dbReference>
<accession>A0A8T3CAK3</accession>
<evidence type="ECO:0000313" key="6">
    <source>
        <dbReference type="EMBL" id="KAI0530706.1"/>
    </source>
</evidence>
<dbReference type="InterPro" id="IPR001906">
    <property type="entry name" value="Terpene_synth_N"/>
</dbReference>
<dbReference type="EMBL" id="JAGYWB010000001">
    <property type="protein sequence ID" value="KAI0530709.1"/>
    <property type="molecule type" value="Genomic_DNA"/>
</dbReference>
<dbReference type="Pfam" id="PF01397">
    <property type="entry name" value="Terpene_synth"/>
    <property type="match status" value="1"/>
</dbReference>
<organism evidence="6 8">
    <name type="scientific">Dendrobium nobile</name>
    <name type="common">Orchid</name>
    <dbReference type="NCBI Taxonomy" id="94219"/>
    <lineage>
        <taxon>Eukaryota</taxon>
        <taxon>Viridiplantae</taxon>
        <taxon>Streptophyta</taxon>
        <taxon>Embryophyta</taxon>
        <taxon>Tracheophyta</taxon>
        <taxon>Spermatophyta</taxon>
        <taxon>Magnoliopsida</taxon>
        <taxon>Liliopsida</taxon>
        <taxon>Asparagales</taxon>
        <taxon>Orchidaceae</taxon>
        <taxon>Epidendroideae</taxon>
        <taxon>Malaxideae</taxon>
        <taxon>Dendrobiinae</taxon>
        <taxon>Dendrobium</taxon>
    </lineage>
</organism>
<dbReference type="SUPFAM" id="SSF48239">
    <property type="entry name" value="Terpenoid cyclases/Protein prenyltransferases"/>
    <property type="match status" value="1"/>
</dbReference>
<dbReference type="GO" id="GO:0016102">
    <property type="term" value="P:diterpenoid biosynthetic process"/>
    <property type="evidence" value="ECO:0007669"/>
    <property type="project" value="InterPro"/>
</dbReference>
<dbReference type="EMBL" id="JAGYWB010000001">
    <property type="protein sequence ID" value="KAI0530706.1"/>
    <property type="molecule type" value="Genomic_DNA"/>
</dbReference>
<evidence type="ECO:0000313" key="8">
    <source>
        <dbReference type="Proteomes" id="UP000829196"/>
    </source>
</evidence>
<dbReference type="CDD" id="cd00684">
    <property type="entry name" value="Terpene_cyclase_plant_C1"/>
    <property type="match status" value="1"/>
</dbReference>
<evidence type="ECO:0000256" key="3">
    <source>
        <dbReference type="ARBA" id="ARBA00023239"/>
    </source>
</evidence>
<dbReference type="OrthoDB" id="1877784at2759"/>
<evidence type="ECO:0000256" key="2">
    <source>
        <dbReference type="ARBA" id="ARBA00022842"/>
    </source>
</evidence>
<dbReference type="InterPro" id="IPR034741">
    <property type="entry name" value="Terpene_cyclase-like_1_C"/>
</dbReference>
<keyword evidence="8" id="KW-1185">Reference proteome</keyword>
<sequence length="549" mass="64484">MEDGIVRQSAGYAPSMWGDYFIKNPVPFSSTTQKTEEWMRERVEELLREVKNFLNNTYEDELQILELIDSLQRLGIGYHFEEEIDKRLREIHDHNGNIKENDLQAVALKFRLLRQQGYNVTSDVFNKYKDDEGKFKSNLANNVRGLLSLYEACFLSTHEDDILDEALNFTKHHLQSLLNEDQLDSALKILISHALELPSHRRIPRLGARYYISVYEQDKENKNEIVLELAKLDFNLLQLLHHEEAKSLSIWWEEIVRDAKFSFSRDRIVECHFWILTAYFEPQYSMARVIATKVIALCSITDDIYDAYGTSDELQSFTDVIMRWDEEAAQQLKEYLKIHFQNFNKTLQDFNNELSSHGKSYRLKYLKEILKVVIKAWNVEVKWRDEGYIPALKEHLELTTVTTCYNLLACATFIGMGDVATNEVFDWVSTFPKFTHQASLICRMRDDVVSHEFEQKRNHVASAVQCYMKEYSATFDQACEELLKMVEHEWKSFNHEYLNLSGTFSKDILMRVINFARFMETVYVSQDKYTNSSFLKDHISKLLVEPVSI</sequence>
<keyword evidence="1" id="KW-0479">Metal-binding</keyword>
<evidence type="ECO:0000259" key="4">
    <source>
        <dbReference type="Pfam" id="PF01397"/>
    </source>
</evidence>
<gene>
    <name evidence="6" type="ORF">KFK09_000254</name>
    <name evidence="7" type="ORF">KFK09_000257</name>
</gene>
<dbReference type="FunFam" id="1.50.10.130:FF:000001">
    <property type="entry name" value="Isoprene synthase, chloroplastic"/>
    <property type="match status" value="1"/>
</dbReference>
<protein>
    <submittedName>
        <fullName evidence="6">Uncharacterized protein</fullName>
    </submittedName>
</protein>
<dbReference type="PANTHER" id="PTHR31225:SF93">
    <property type="entry name" value="ALPHA-HUMULENE_(-)-(E)-BETA-CARYOPHYLLENE SYNTHASE"/>
    <property type="match status" value="1"/>
</dbReference>
<dbReference type="InterPro" id="IPR008949">
    <property type="entry name" value="Isoprenoid_synthase_dom_sf"/>
</dbReference>
<name>A0A8T3CAK3_DENNO</name>
<dbReference type="InterPro" id="IPR044814">
    <property type="entry name" value="Terpene_cyclase_plant_C1"/>
</dbReference>
<dbReference type="Proteomes" id="UP000829196">
    <property type="component" value="Unassembled WGS sequence"/>
</dbReference>
<dbReference type="InterPro" id="IPR005630">
    <property type="entry name" value="Terpene_synthase_metal-bd"/>
</dbReference>
<feature type="domain" description="Terpene synthase metal-binding" evidence="5">
    <location>
        <begin position="259"/>
        <end position="491"/>
    </location>
</feature>
<dbReference type="AlphaFoldDB" id="A0A8T3CAK3"/>
<evidence type="ECO:0000256" key="1">
    <source>
        <dbReference type="ARBA" id="ARBA00022723"/>
    </source>
</evidence>
<dbReference type="SFLD" id="SFLDG01019">
    <property type="entry name" value="Terpene_Cyclase_Like_1_C_Termi"/>
    <property type="match status" value="1"/>
</dbReference>
<evidence type="ECO:0000259" key="5">
    <source>
        <dbReference type="Pfam" id="PF03936"/>
    </source>
</evidence>
<dbReference type="InterPro" id="IPR008930">
    <property type="entry name" value="Terpenoid_cyclase/PrenylTrfase"/>
</dbReference>
<dbReference type="SFLD" id="SFLDS00005">
    <property type="entry name" value="Isoprenoid_Synthase_Type_I"/>
    <property type="match status" value="1"/>
</dbReference>
<keyword evidence="3" id="KW-0456">Lyase</keyword>
<dbReference type="PANTHER" id="PTHR31225">
    <property type="entry name" value="OS04G0344100 PROTEIN-RELATED"/>
    <property type="match status" value="1"/>
</dbReference>
<comment type="caution">
    <text evidence="6">The sequence shown here is derived from an EMBL/GenBank/DDBJ whole genome shotgun (WGS) entry which is preliminary data.</text>
</comment>
<dbReference type="SUPFAM" id="SSF48576">
    <property type="entry name" value="Terpenoid synthases"/>
    <property type="match status" value="1"/>
</dbReference>
<feature type="domain" description="Terpene synthase N-terminal" evidence="4">
    <location>
        <begin position="16"/>
        <end position="195"/>
    </location>
</feature>
<dbReference type="FunFam" id="1.10.600.10:FF:000007">
    <property type="entry name" value="Isoprene synthase, chloroplastic"/>
    <property type="match status" value="1"/>
</dbReference>
<dbReference type="Gene3D" id="1.50.10.130">
    <property type="entry name" value="Terpene synthase, N-terminal domain"/>
    <property type="match status" value="1"/>
</dbReference>
<evidence type="ECO:0000313" key="7">
    <source>
        <dbReference type="EMBL" id="KAI0530709.1"/>
    </source>
</evidence>
<dbReference type="InterPro" id="IPR050148">
    <property type="entry name" value="Terpene_synthase-like"/>
</dbReference>
<dbReference type="GO" id="GO:0010333">
    <property type="term" value="F:terpene synthase activity"/>
    <property type="evidence" value="ECO:0007669"/>
    <property type="project" value="InterPro"/>
</dbReference>
<proteinExistence type="predicted"/>
<dbReference type="InterPro" id="IPR036965">
    <property type="entry name" value="Terpene_synth_N_sf"/>
</dbReference>
<keyword evidence="2" id="KW-0460">Magnesium</keyword>
<dbReference type="SMR" id="A0A8T3CAK3"/>
<reference evidence="6" key="1">
    <citation type="journal article" date="2022" name="Front. Genet.">
        <title>Chromosome-Scale Assembly of the Dendrobium nobile Genome Provides Insights Into the Molecular Mechanism of the Biosynthesis of the Medicinal Active Ingredient of Dendrobium.</title>
        <authorList>
            <person name="Xu Q."/>
            <person name="Niu S.-C."/>
            <person name="Li K.-L."/>
            <person name="Zheng P.-J."/>
            <person name="Zhang X.-J."/>
            <person name="Jia Y."/>
            <person name="Liu Y."/>
            <person name="Niu Y.-X."/>
            <person name="Yu L.-H."/>
            <person name="Chen D.-F."/>
            <person name="Zhang G.-Q."/>
        </authorList>
    </citation>
    <scope>NUCLEOTIDE SEQUENCE</scope>
    <source>
        <tissue evidence="6">Leaf</tissue>
    </source>
</reference>